<organism evidence="4 5">
    <name type="scientific">Entamoeba invadens IP1</name>
    <dbReference type="NCBI Taxonomy" id="370355"/>
    <lineage>
        <taxon>Eukaryota</taxon>
        <taxon>Amoebozoa</taxon>
        <taxon>Evosea</taxon>
        <taxon>Archamoebae</taxon>
        <taxon>Mastigamoebida</taxon>
        <taxon>Entamoebidae</taxon>
        <taxon>Entamoeba</taxon>
    </lineage>
</organism>
<dbReference type="SUPFAM" id="SSF52540">
    <property type="entry name" value="P-loop containing nucleoside triphosphate hydrolases"/>
    <property type="match status" value="1"/>
</dbReference>
<evidence type="ECO:0000256" key="1">
    <source>
        <dbReference type="ARBA" id="ARBA00010142"/>
    </source>
</evidence>
<dbReference type="Proteomes" id="UP000014680">
    <property type="component" value="Unassembled WGS sequence"/>
</dbReference>
<keyword evidence="2" id="KW-0547">Nucleotide-binding</keyword>
<dbReference type="InterPro" id="IPR027417">
    <property type="entry name" value="P-loop_NTPase"/>
</dbReference>
<evidence type="ECO:0000313" key="5">
    <source>
        <dbReference type="Proteomes" id="UP000014680"/>
    </source>
</evidence>
<dbReference type="InterPro" id="IPR005225">
    <property type="entry name" value="Small_GTP-bd"/>
</dbReference>
<dbReference type="Pfam" id="PF00071">
    <property type="entry name" value="Ras"/>
    <property type="match status" value="1"/>
</dbReference>
<dbReference type="PROSITE" id="PS51419">
    <property type="entry name" value="RAB"/>
    <property type="match status" value="1"/>
</dbReference>
<dbReference type="GO" id="GO:0007165">
    <property type="term" value="P:signal transduction"/>
    <property type="evidence" value="ECO:0007669"/>
    <property type="project" value="InterPro"/>
</dbReference>
<dbReference type="PANTHER" id="PTHR24070">
    <property type="entry name" value="RAS, DI-RAS, AND RHEB FAMILY MEMBERS OF SMALL GTPASE SUPERFAMILY"/>
    <property type="match status" value="1"/>
</dbReference>
<dbReference type="SMART" id="SM00173">
    <property type="entry name" value="RAS"/>
    <property type="match status" value="1"/>
</dbReference>
<reference evidence="4 5" key="1">
    <citation type="submission" date="2012-10" db="EMBL/GenBank/DDBJ databases">
        <authorList>
            <person name="Zafar N."/>
            <person name="Inman J."/>
            <person name="Hall N."/>
            <person name="Lorenzi H."/>
            <person name="Caler E."/>
        </authorList>
    </citation>
    <scope>NUCLEOTIDE SEQUENCE [LARGE SCALE GENOMIC DNA]</scope>
    <source>
        <strain evidence="4 5">IP1</strain>
    </source>
</reference>
<protein>
    <submittedName>
        <fullName evidence="4">Uncharacterized protein</fullName>
    </submittedName>
</protein>
<dbReference type="GO" id="GO:0003924">
    <property type="term" value="F:GTPase activity"/>
    <property type="evidence" value="ECO:0007669"/>
    <property type="project" value="InterPro"/>
</dbReference>
<dbReference type="PRINTS" id="PR00449">
    <property type="entry name" value="RASTRNSFRMNG"/>
</dbReference>
<dbReference type="AlphaFoldDB" id="A0A0A1UFC2"/>
<dbReference type="InterPro" id="IPR001806">
    <property type="entry name" value="Small_GTPase"/>
</dbReference>
<dbReference type="KEGG" id="eiv:EIN_429640"/>
<dbReference type="PROSITE" id="PS51421">
    <property type="entry name" value="RAS"/>
    <property type="match status" value="1"/>
</dbReference>
<dbReference type="InterPro" id="IPR020849">
    <property type="entry name" value="Small_GTPase_Ras-type"/>
</dbReference>
<sequence length="218" mass="24601">MSQHVITFIGPTMSGKSTLLHQYMRCERLTSYTETIDDEYNSVIKTSCGEYEVRLNDCSGNENYSMLRDDHILACDTLVYVFSLTDHASFIKAFSEVVDCLNLLFENREQAQKPKFVLVATKKDVNNRSVTSNECSNLSKFAQGKVDCTLWELSSFDQSEVDALFQSFVGDSQSKKSLPKTPVIKRKSPKLSQSTSDVAEVKKLGRFSKLFIPKGLVF</sequence>
<dbReference type="NCBIfam" id="TIGR00231">
    <property type="entry name" value="small_GTP"/>
    <property type="match status" value="1"/>
</dbReference>
<dbReference type="GO" id="GO:0005525">
    <property type="term" value="F:GTP binding"/>
    <property type="evidence" value="ECO:0007669"/>
    <property type="project" value="UniProtKB-KW"/>
</dbReference>
<evidence type="ECO:0000313" key="4">
    <source>
        <dbReference type="EMBL" id="ELP95188.1"/>
    </source>
</evidence>
<dbReference type="VEuPathDB" id="AmoebaDB:EIN_429640"/>
<dbReference type="RefSeq" id="XP_004261959.1">
    <property type="nucleotide sequence ID" value="XM_004261911.1"/>
</dbReference>
<comment type="similarity">
    <text evidence="1">Belongs to the small GTPase superfamily. Rho family.</text>
</comment>
<gene>
    <name evidence="4" type="ORF">EIN_429640</name>
</gene>
<name>A0A0A1UFC2_ENTIV</name>
<dbReference type="EMBL" id="KB206168">
    <property type="protein sequence ID" value="ELP95188.1"/>
    <property type="molecule type" value="Genomic_DNA"/>
</dbReference>
<proteinExistence type="inferred from homology"/>
<evidence type="ECO:0000256" key="2">
    <source>
        <dbReference type="ARBA" id="ARBA00022741"/>
    </source>
</evidence>
<dbReference type="GO" id="GO:0016020">
    <property type="term" value="C:membrane"/>
    <property type="evidence" value="ECO:0007669"/>
    <property type="project" value="InterPro"/>
</dbReference>
<dbReference type="Gene3D" id="3.40.50.300">
    <property type="entry name" value="P-loop containing nucleotide triphosphate hydrolases"/>
    <property type="match status" value="1"/>
</dbReference>
<evidence type="ECO:0000256" key="3">
    <source>
        <dbReference type="ARBA" id="ARBA00023134"/>
    </source>
</evidence>
<dbReference type="OMA" id="HILACDT"/>
<keyword evidence="5" id="KW-1185">Reference proteome</keyword>
<keyword evidence="3" id="KW-0342">GTP-binding</keyword>
<accession>A0A0A1UFC2</accession>
<dbReference type="GeneID" id="14894184"/>